<dbReference type="Proteomes" id="UP000030744">
    <property type="component" value="Unassembled WGS sequence"/>
</dbReference>
<dbReference type="EMBL" id="HG735882">
    <property type="protein sequence ID" value="CDJ36379.1"/>
    <property type="molecule type" value="Genomic_DNA"/>
</dbReference>
<organism evidence="2 3">
    <name type="scientific">Eimeria mitis</name>
    <dbReference type="NCBI Taxonomy" id="44415"/>
    <lineage>
        <taxon>Eukaryota</taxon>
        <taxon>Sar</taxon>
        <taxon>Alveolata</taxon>
        <taxon>Apicomplexa</taxon>
        <taxon>Conoidasida</taxon>
        <taxon>Coccidia</taxon>
        <taxon>Eucoccidiorida</taxon>
        <taxon>Eimeriorina</taxon>
        <taxon>Eimeriidae</taxon>
        <taxon>Eimeria</taxon>
    </lineage>
</organism>
<name>U6KEM9_9EIME</name>
<proteinExistence type="predicted"/>
<dbReference type="GeneID" id="60404362"/>
<evidence type="ECO:0000256" key="1">
    <source>
        <dbReference type="SAM" id="MobiDB-lite"/>
    </source>
</evidence>
<evidence type="ECO:0000313" key="2">
    <source>
        <dbReference type="EMBL" id="CDJ36379.1"/>
    </source>
</evidence>
<evidence type="ECO:0000313" key="3">
    <source>
        <dbReference type="Proteomes" id="UP000030744"/>
    </source>
</evidence>
<dbReference type="OrthoDB" id="328333at2759"/>
<reference evidence="2" key="2">
    <citation type="submission" date="2013-10" db="EMBL/GenBank/DDBJ databases">
        <authorList>
            <person name="Aslett M."/>
        </authorList>
    </citation>
    <scope>NUCLEOTIDE SEQUENCE [LARGE SCALE GENOMIC DNA]</scope>
    <source>
        <strain evidence="2">Houghton</strain>
    </source>
</reference>
<dbReference type="RefSeq" id="XP_037878667.1">
    <property type="nucleotide sequence ID" value="XM_038022813.1"/>
</dbReference>
<sequence length="156" mass="17868">MQGLRKLTKEKTTPAVPTASAREVRSSMHECADLLRLKDSAKRQQEYSIDYEAYRHFAFFAGLLLQANAPTPTSAVDLVKWYLTEKAYCVPRDLSRPLVPNVYTTLVHNLILDSCVDVVEGSEDGHLQLLPNKYFLLWAWKDFALDFDVRMRATPF</sequence>
<gene>
    <name evidence="2" type="ORF">EMH_0082590</name>
</gene>
<accession>U6KEM9</accession>
<dbReference type="VEuPathDB" id="ToxoDB:EMH_0082590"/>
<dbReference type="AlphaFoldDB" id="U6KEM9"/>
<reference evidence="2" key="1">
    <citation type="submission" date="2013-10" db="EMBL/GenBank/DDBJ databases">
        <title>Genomic analysis of the causative agents of coccidiosis in chickens.</title>
        <authorList>
            <person name="Reid A.J."/>
            <person name="Blake D."/>
            <person name="Billington K."/>
            <person name="Browne H."/>
            <person name="Dunn M."/>
            <person name="Hung S."/>
            <person name="Kawahara F."/>
            <person name="Miranda-Saavedra D."/>
            <person name="Mourier T."/>
            <person name="Nagra H."/>
            <person name="Otto T.D."/>
            <person name="Rawlings N."/>
            <person name="Sanchez A."/>
            <person name="Sanders M."/>
            <person name="Subramaniam C."/>
            <person name="Tay Y."/>
            <person name="Dear P."/>
            <person name="Doerig C."/>
            <person name="Gruber A."/>
            <person name="Parkinson J."/>
            <person name="Shirley M."/>
            <person name="Wan K.L."/>
            <person name="Berriman M."/>
            <person name="Tomley F."/>
            <person name="Pain A."/>
        </authorList>
    </citation>
    <scope>NUCLEOTIDE SEQUENCE [LARGE SCALE GENOMIC DNA]</scope>
    <source>
        <strain evidence="2">Houghton</strain>
    </source>
</reference>
<protein>
    <submittedName>
        <fullName evidence="2">Uncharacterized protein</fullName>
    </submittedName>
</protein>
<keyword evidence="3" id="KW-1185">Reference proteome</keyword>
<feature type="region of interest" description="Disordered" evidence="1">
    <location>
        <begin position="1"/>
        <end position="22"/>
    </location>
</feature>